<keyword evidence="3" id="KW-1185">Reference proteome</keyword>
<name>A0A8H7JA53_9PLEO</name>
<evidence type="ECO:0000313" key="3">
    <source>
        <dbReference type="Proteomes" id="UP000651452"/>
    </source>
</evidence>
<reference evidence="2" key="1">
    <citation type="submission" date="2018-12" db="EMBL/GenBank/DDBJ databases">
        <authorList>
            <person name="Syme R.A."/>
            <person name="Farfan-Caceres L."/>
            <person name="Lichtenzveig J."/>
        </authorList>
    </citation>
    <scope>NUCLEOTIDE SEQUENCE</scope>
    <source>
        <strain evidence="2">Al4</strain>
    </source>
</reference>
<dbReference type="AlphaFoldDB" id="A0A8H7JA53"/>
<dbReference type="Proteomes" id="UP000651452">
    <property type="component" value="Unassembled WGS sequence"/>
</dbReference>
<evidence type="ECO:0000256" key="1">
    <source>
        <dbReference type="SAM" id="MobiDB-lite"/>
    </source>
</evidence>
<sequence>MSSGLMDTEKGGEQTQYEAENSDMLPHKQEAGQLGGTLSIANGYHEVDTSLNAMTATTVPSTEQPTQVNNRKTNEPNTHGITPADKIRYGQSIQEGGMGGKTNTTTGETDKATDEDSAAKERREQGYGGGRDMDRNIGA</sequence>
<dbReference type="OrthoDB" id="5386823at2759"/>
<feature type="region of interest" description="Disordered" evidence="1">
    <location>
        <begin position="1"/>
        <end position="39"/>
    </location>
</feature>
<protein>
    <submittedName>
        <fullName evidence="2">Uncharacterized protein</fullName>
    </submittedName>
</protein>
<feature type="compositionally biased region" description="Polar residues" evidence="1">
    <location>
        <begin position="51"/>
        <end position="80"/>
    </location>
</feature>
<feature type="region of interest" description="Disordered" evidence="1">
    <location>
        <begin position="51"/>
        <end position="139"/>
    </location>
</feature>
<comment type="caution">
    <text evidence="2">The sequence shown here is derived from an EMBL/GenBank/DDBJ whole genome shotgun (WGS) entry which is preliminary data.</text>
</comment>
<dbReference type="EMBL" id="RZGK01000006">
    <property type="protein sequence ID" value="KAF9698373.1"/>
    <property type="molecule type" value="Genomic_DNA"/>
</dbReference>
<evidence type="ECO:0000313" key="2">
    <source>
        <dbReference type="EMBL" id="KAF9698373.1"/>
    </source>
</evidence>
<organism evidence="2 3">
    <name type="scientific">Ascochyta lentis</name>
    <dbReference type="NCBI Taxonomy" id="205686"/>
    <lineage>
        <taxon>Eukaryota</taxon>
        <taxon>Fungi</taxon>
        <taxon>Dikarya</taxon>
        <taxon>Ascomycota</taxon>
        <taxon>Pezizomycotina</taxon>
        <taxon>Dothideomycetes</taxon>
        <taxon>Pleosporomycetidae</taxon>
        <taxon>Pleosporales</taxon>
        <taxon>Pleosporineae</taxon>
        <taxon>Didymellaceae</taxon>
        <taxon>Ascochyta</taxon>
    </lineage>
</organism>
<proteinExistence type="predicted"/>
<gene>
    <name evidence="2" type="ORF">EKO04_003500</name>
</gene>
<feature type="compositionally biased region" description="Basic and acidic residues" evidence="1">
    <location>
        <begin position="108"/>
        <end position="139"/>
    </location>
</feature>
<accession>A0A8H7JA53</accession>
<reference evidence="2" key="2">
    <citation type="submission" date="2020-09" db="EMBL/GenBank/DDBJ databases">
        <title>Reference genome assembly for Australian Ascochyta lentis isolate Al4.</title>
        <authorList>
            <person name="Lee R.C."/>
            <person name="Farfan-Caceres L.M."/>
            <person name="Debler J.W."/>
            <person name="Williams A.H."/>
            <person name="Henares B.M."/>
        </authorList>
    </citation>
    <scope>NUCLEOTIDE SEQUENCE</scope>
    <source>
        <strain evidence="2">Al4</strain>
    </source>
</reference>